<dbReference type="SUPFAM" id="SSF49899">
    <property type="entry name" value="Concanavalin A-like lectins/glucanases"/>
    <property type="match status" value="1"/>
</dbReference>
<dbReference type="Proteomes" id="UP000664169">
    <property type="component" value="Unassembled WGS sequence"/>
</dbReference>
<feature type="region of interest" description="Disordered" evidence="2">
    <location>
        <begin position="179"/>
        <end position="223"/>
    </location>
</feature>
<feature type="region of interest" description="Disordered" evidence="2">
    <location>
        <begin position="369"/>
        <end position="429"/>
    </location>
</feature>
<dbReference type="PROSITE" id="PS50897">
    <property type="entry name" value="CTLH"/>
    <property type="match status" value="1"/>
</dbReference>
<feature type="domain" description="B30.2/SPRY" evidence="3">
    <location>
        <begin position="406"/>
        <end position="596"/>
    </location>
</feature>
<dbReference type="OrthoDB" id="25503at2759"/>
<evidence type="ECO:0000256" key="1">
    <source>
        <dbReference type="ARBA" id="ARBA00002343"/>
    </source>
</evidence>
<dbReference type="InterPro" id="IPR006594">
    <property type="entry name" value="LisH"/>
</dbReference>
<dbReference type="EMBL" id="CAJPDQ010000040">
    <property type="protein sequence ID" value="CAF9931725.1"/>
    <property type="molecule type" value="Genomic_DNA"/>
</dbReference>
<dbReference type="InterPro" id="IPR024964">
    <property type="entry name" value="CTLH/CRA"/>
</dbReference>
<dbReference type="InterPro" id="IPR001870">
    <property type="entry name" value="B30.2/SPRY"/>
</dbReference>
<dbReference type="InterPro" id="IPR013144">
    <property type="entry name" value="CRA_dom"/>
</dbReference>
<dbReference type="InterPro" id="IPR003877">
    <property type="entry name" value="SPRY_dom"/>
</dbReference>
<feature type="region of interest" description="Disordered" evidence="2">
    <location>
        <begin position="1"/>
        <end position="23"/>
    </location>
</feature>
<dbReference type="Pfam" id="PF08193">
    <property type="entry name" value="INO80_Ies4"/>
    <property type="match status" value="1"/>
</dbReference>
<dbReference type="Pfam" id="PF10607">
    <property type="entry name" value="CTLH"/>
    <property type="match status" value="1"/>
</dbReference>
<dbReference type="SMART" id="SM00449">
    <property type="entry name" value="SPRY"/>
    <property type="match status" value="1"/>
</dbReference>
<sequence length="910" mass="99368">MSSTIGNKSSTQTANSRNASIKSIKIKLKVPREILAKFPHQKAIVKSSEASSPAVAPDNLSPPVDTKEGNGLEVNGDKISDKKDLPAKAGIKRDAAAMGSSSASKPRSRPAPKRRKIETDDQQPWTVTVTGPGAHKLGPKANQGAINAGLRALDRRGPPCRKWGKKTFTIRTFNGSEWSLDHWTAPPKTGTKANGVENDTPSTNSDPQLPSSNVPSVTSHQPGEIKEISASAASPPVHEQHISGLALSELGSETMDRRRLSYASIVGGTSGASNSAAGGGTSHLTYATPQSPIRNSYQPAIAPERAPSGYPFAEDTSKSKYTLWDREISAQTPWHEMEEVQGLSQPRMAVRPSYLAGSKYLERLDAQHKAKLARQAGQSTPSLSKSPSGTSLHRMEPSHRGMTYEIVEHSPPDTSDDLTPPLPSKWNDRDRNGAMEVIANTDLKFATAHKGHDQEIAAARSDFCMPRRCGIYYYEITVQYKPKDGMVAIGFSTLKASLEKLPGGENESWAYHGDEGKCYSGSPLGRTFGPPIAVDDIVGCGIDFGAGRVFFTRNGGFLDYAFTDLKEVLRHKKVFVSIGMKRPGGHIHANFGQAPFAYDIDGYVRREKRAIRNKITQSKLRTLHPAYNEPELIAELVSQYLQHDGFVQTADSFAIEVAQEAASLNQDTQPIAPQTFYHDPHAMQRQQIRSAILAGNIDQALNLTQTYYPSVLDTNSTILFQLKCRKFIEMMRFIPSTSELDLNNPRTSFKAKLKTGSEMDIDSQETSGQSDENVSNTTLAASDQFQRAIQYGQELTAEYKTHDSEEVSKALNDIFALFAYTDPRHSSAAKLLENTGRLSVAEGLNSAILRSLGAPSTTALELIYQQTYKLLEDNVDHGGSGALINLEQNIDRSGDTQPQNLVDDMDIQPT</sequence>
<comment type="caution">
    <text evidence="5">The sequence shown here is derived from an EMBL/GenBank/DDBJ whole genome shotgun (WGS) entry which is preliminary data.</text>
</comment>
<evidence type="ECO:0000256" key="2">
    <source>
        <dbReference type="SAM" id="MobiDB-lite"/>
    </source>
</evidence>
<feature type="compositionally biased region" description="Basic residues" evidence="2">
    <location>
        <begin position="106"/>
        <end position="116"/>
    </location>
</feature>
<evidence type="ECO:0000313" key="6">
    <source>
        <dbReference type="Proteomes" id="UP000664169"/>
    </source>
</evidence>
<dbReference type="AlphaFoldDB" id="A0A8H3FX80"/>
<evidence type="ECO:0000259" key="4">
    <source>
        <dbReference type="PROSITE" id="PS50897"/>
    </source>
</evidence>
<dbReference type="InterPro" id="IPR013175">
    <property type="entry name" value="INO80_su_Ies4"/>
</dbReference>
<gene>
    <name evidence="5" type="ORF">GOMPHAMPRED_006383</name>
</gene>
<feature type="compositionally biased region" description="Polar residues" evidence="2">
    <location>
        <begin position="376"/>
        <end position="391"/>
    </location>
</feature>
<accession>A0A8H3FX80</accession>
<dbReference type="GO" id="GO:0006338">
    <property type="term" value="P:chromatin remodeling"/>
    <property type="evidence" value="ECO:0007669"/>
    <property type="project" value="InterPro"/>
</dbReference>
<feature type="compositionally biased region" description="Basic and acidic residues" evidence="2">
    <location>
        <begin position="65"/>
        <end position="95"/>
    </location>
</feature>
<dbReference type="InterPro" id="IPR043136">
    <property type="entry name" value="B30.2/SPRY_sf"/>
</dbReference>
<dbReference type="GO" id="GO:0031011">
    <property type="term" value="C:Ino80 complex"/>
    <property type="evidence" value="ECO:0007669"/>
    <property type="project" value="InterPro"/>
</dbReference>
<protein>
    <submittedName>
        <fullName evidence="5">Uncharacterized protein</fullName>
    </submittedName>
</protein>
<dbReference type="PANTHER" id="PTHR12864">
    <property type="entry name" value="RAN BINDING PROTEIN 9-RELATED"/>
    <property type="match status" value="1"/>
</dbReference>
<dbReference type="InterPro" id="IPR006595">
    <property type="entry name" value="CTLH_C"/>
</dbReference>
<evidence type="ECO:0000259" key="3">
    <source>
        <dbReference type="PROSITE" id="PS50188"/>
    </source>
</evidence>
<feature type="domain" description="CTLH" evidence="4">
    <location>
        <begin position="681"/>
        <end position="738"/>
    </location>
</feature>
<feature type="compositionally biased region" description="Polar residues" evidence="2">
    <location>
        <begin position="197"/>
        <end position="221"/>
    </location>
</feature>
<reference evidence="5" key="1">
    <citation type="submission" date="2021-03" db="EMBL/GenBank/DDBJ databases">
        <authorList>
            <person name="Tagirdzhanova G."/>
        </authorList>
    </citation>
    <scope>NUCLEOTIDE SEQUENCE</scope>
</reference>
<organism evidence="5 6">
    <name type="scientific">Gomphillus americanus</name>
    <dbReference type="NCBI Taxonomy" id="1940652"/>
    <lineage>
        <taxon>Eukaryota</taxon>
        <taxon>Fungi</taxon>
        <taxon>Dikarya</taxon>
        <taxon>Ascomycota</taxon>
        <taxon>Pezizomycotina</taxon>
        <taxon>Lecanoromycetes</taxon>
        <taxon>OSLEUM clade</taxon>
        <taxon>Ostropomycetidae</taxon>
        <taxon>Ostropales</taxon>
        <taxon>Graphidaceae</taxon>
        <taxon>Gomphilloideae</taxon>
        <taxon>Gomphillus</taxon>
    </lineage>
</organism>
<comment type="function">
    <text evidence="1">Involved in the proteasome-dependent degradation of fructose-1,6-bisphosphatase.</text>
</comment>
<dbReference type="PROSITE" id="PS50896">
    <property type="entry name" value="LISH"/>
    <property type="match status" value="1"/>
</dbReference>
<feature type="compositionally biased region" description="Polar residues" evidence="2">
    <location>
        <begin position="764"/>
        <end position="775"/>
    </location>
</feature>
<dbReference type="InterPro" id="IPR013320">
    <property type="entry name" value="ConA-like_dom_sf"/>
</dbReference>
<proteinExistence type="predicted"/>
<evidence type="ECO:0000313" key="5">
    <source>
        <dbReference type="EMBL" id="CAF9931725.1"/>
    </source>
</evidence>
<keyword evidence="6" id="KW-1185">Reference proteome</keyword>
<dbReference type="Gene3D" id="2.60.120.920">
    <property type="match status" value="1"/>
</dbReference>
<dbReference type="InterPro" id="IPR050618">
    <property type="entry name" value="Ubq-SigPath_Reg"/>
</dbReference>
<dbReference type="SMART" id="SM00757">
    <property type="entry name" value="CRA"/>
    <property type="match status" value="1"/>
</dbReference>
<name>A0A8H3FX80_9LECA</name>
<dbReference type="PROSITE" id="PS50188">
    <property type="entry name" value="B302_SPRY"/>
    <property type="match status" value="1"/>
</dbReference>
<dbReference type="SMART" id="SM00668">
    <property type="entry name" value="CTLH"/>
    <property type="match status" value="1"/>
</dbReference>
<feature type="compositionally biased region" description="Polar residues" evidence="2">
    <location>
        <begin position="1"/>
        <end position="21"/>
    </location>
</feature>
<feature type="region of interest" description="Disordered" evidence="2">
    <location>
        <begin position="888"/>
        <end position="910"/>
    </location>
</feature>
<dbReference type="Pfam" id="PF00622">
    <property type="entry name" value="SPRY"/>
    <property type="match status" value="1"/>
</dbReference>
<feature type="region of interest" description="Disordered" evidence="2">
    <location>
        <begin position="754"/>
        <end position="775"/>
    </location>
</feature>
<feature type="region of interest" description="Disordered" evidence="2">
    <location>
        <begin position="42"/>
        <end position="141"/>
    </location>
</feature>